<gene>
    <name evidence="5" type="ORF">LEA_06867</name>
</gene>
<evidence type="ECO:0000256" key="2">
    <source>
        <dbReference type="ARBA" id="ARBA00022692"/>
    </source>
</evidence>
<organism evidence="5">
    <name type="scientific">human gut metagenome</name>
    <dbReference type="NCBI Taxonomy" id="408170"/>
    <lineage>
        <taxon>unclassified sequences</taxon>
        <taxon>metagenomes</taxon>
        <taxon>organismal metagenomes</taxon>
    </lineage>
</organism>
<dbReference type="Gene3D" id="1.20.120.1630">
    <property type="match status" value="1"/>
</dbReference>
<name>K1TR20_9ZZZZ</name>
<evidence type="ECO:0000313" key="5">
    <source>
        <dbReference type="EMBL" id="EKC72198.1"/>
    </source>
</evidence>
<keyword evidence="5" id="KW-0808">Transferase</keyword>
<comment type="caution">
    <text evidence="5">The sequence shown here is derived from an EMBL/GenBank/DDBJ whole genome shotgun (WGS) entry which is preliminary data.</text>
</comment>
<dbReference type="GO" id="GO:0016020">
    <property type="term" value="C:membrane"/>
    <property type="evidence" value="ECO:0007669"/>
    <property type="project" value="UniProtKB-SubCell"/>
</dbReference>
<evidence type="ECO:0000256" key="1">
    <source>
        <dbReference type="ARBA" id="ARBA00004141"/>
    </source>
</evidence>
<keyword evidence="4" id="KW-0472">Membrane</keyword>
<keyword evidence="5" id="KW-0489">Methyltransferase</keyword>
<dbReference type="GO" id="GO:0004671">
    <property type="term" value="F:protein C-terminal S-isoprenylcysteine carboxyl O-methyltransferase activity"/>
    <property type="evidence" value="ECO:0007669"/>
    <property type="project" value="InterPro"/>
</dbReference>
<dbReference type="GO" id="GO:0032259">
    <property type="term" value="P:methylation"/>
    <property type="evidence" value="ECO:0007669"/>
    <property type="project" value="UniProtKB-KW"/>
</dbReference>
<evidence type="ECO:0000256" key="4">
    <source>
        <dbReference type="ARBA" id="ARBA00023136"/>
    </source>
</evidence>
<evidence type="ECO:0000256" key="3">
    <source>
        <dbReference type="ARBA" id="ARBA00022989"/>
    </source>
</evidence>
<accession>K1TR20</accession>
<dbReference type="AlphaFoldDB" id="K1TR20"/>
<keyword evidence="2" id="KW-0812">Transmembrane</keyword>
<dbReference type="EMBL" id="AJWY01004502">
    <property type="protein sequence ID" value="EKC72198.1"/>
    <property type="molecule type" value="Genomic_DNA"/>
</dbReference>
<keyword evidence="3" id="KW-1133">Transmembrane helix</keyword>
<reference evidence="5" key="1">
    <citation type="journal article" date="2013" name="Environ. Microbiol.">
        <title>Microbiota from the distal guts of lean and obese adolescents exhibit partial functional redundancy besides clear differences in community structure.</title>
        <authorList>
            <person name="Ferrer M."/>
            <person name="Ruiz A."/>
            <person name="Lanza F."/>
            <person name="Haange S.B."/>
            <person name="Oberbach A."/>
            <person name="Till H."/>
            <person name="Bargiela R."/>
            <person name="Campoy C."/>
            <person name="Segura M.T."/>
            <person name="Richter M."/>
            <person name="von Bergen M."/>
            <person name="Seifert J."/>
            <person name="Suarez A."/>
        </authorList>
    </citation>
    <scope>NUCLEOTIDE SEQUENCE</scope>
</reference>
<dbReference type="InterPro" id="IPR007269">
    <property type="entry name" value="ICMT_MeTrfase"/>
</dbReference>
<protein>
    <submittedName>
        <fullName evidence="5">Isoprenylcysteine carboxyl methyltransferase family protein</fullName>
    </submittedName>
</protein>
<comment type="subcellular location">
    <subcellularLocation>
        <location evidence="1">Membrane</location>
        <topology evidence="1">Multi-pass membrane protein</topology>
    </subcellularLocation>
</comment>
<sequence length="52" mass="5798">MAISGDMVFVISVWTMKDSWRAGVSKTDQTELVTDGIYQISRNPAFLGFDLV</sequence>
<proteinExistence type="predicted"/>
<feature type="non-terminal residue" evidence="5">
    <location>
        <position position="52"/>
    </location>
</feature>
<dbReference type="Pfam" id="PF04140">
    <property type="entry name" value="ICMT"/>
    <property type="match status" value="1"/>
</dbReference>